<dbReference type="WBParaSite" id="MBELARI_LOCUS8456">
    <property type="protein sequence ID" value="MBELARI_LOCUS8456"/>
    <property type="gene ID" value="MBELARI_LOCUS8456"/>
</dbReference>
<evidence type="ECO:0000256" key="6">
    <source>
        <dbReference type="ARBA" id="ARBA00022741"/>
    </source>
</evidence>
<keyword evidence="5" id="KW-0808">Transferase</keyword>
<name>A0AAF3JBJ7_9BILA</name>
<dbReference type="GO" id="GO:0005739">
    <property type="term" value="C:mitochondrion"/>
    <property type="evidence" value="ECO:0007669"/>
    <property type="project" value="TreeGrafter"/>
</dbReference>
<dbReference type="PANTHER" id="PTHR22749">
    <property type="entry name" value="RIBOFLAVIN KINASE/FMN ADENYLYLTRANSFERASE"/>
    <property type="match status" value="1"/>
</dbReference>
<sequence length="149" mass="16586">MDKIVEALPYYFSGKVVSGFGRGSTELGCPTANVDESVVDALPSAIQEGVYYGYARIAGGQVENMVMSIGRNPQYEGKRLTMEVHLLCTFPEPFYGKSIDGLVLGFIREMHKFDSKEALVAAIQNDIAIAKEKLETEMKQETIQRYFKC</sequence>
<dbReference type="Gene3D" id="2.40.30.30">
    <property type="entry name" value="Riboflavin kinase-like"/>
    <property type="match status" value="1"/>
</dbReference>
<keyword evidence="4" id="KW-0288">FMN</keyword>
<dbReference type="InterPro" id="IPR023468">
    <property type="entry name" value="Riboflavin_kinase"/>
</dbReference>
<dbReference type="GO" id="GO:0009231">
    <property type="term" value="P:riboflavin biosynthetic process"/>
    <property type="evidence" value="ECO:0007669"/>
    <property type="project" value="InterPro"/>
</dbReference>
<dbReference type="AlphaFoldDB" id="A0AAF3JBJ7"/>
<evidence type="ECO:0000313" key="10">
    <source>
        <dbReference type="WBParaSite" id="MBELARI_LOCUS8456"/>
    </source>
</evidence>
<evidence type="ECO:0000256" key="1">
    <source>
        <dbReference type="ARBA" id="ARBA00005201"/>
    </source>
</evidence>
<accession>A0AAF3JBJ7</accession>
<protein>
    <recommendedName>
        <fullName evidence="2">riboflavin kinase</fullName>
        <ecNumber evidence="2">2.7.1.26</ecNumber>
    </recommendedName>
</protein>
<feature type="domain" description="Riboflavin kinase" evidence="8">
    <location>
        <begin position="7"/>
        <end position="135"/>
    </location>
</feature>
<dbReference type="InterPro" id="IPR023465">
    <property type="entry name" value="Riboflavin_kinase_dom_sf"/>
</dbReference>
<evidence type="ECO:0000256" key="7">
    <source>
        <dbReference type="ARBA" id="ARBA00022840"/>
    </source>
</evidence>
<dbReference type="EC" id="2.7.1.26" evidence="2"/>
<keyword evidence="7" id="KW-0067">ATP-binding</keyword>
<evidence type="ECO:0000256" key="5">
    <source>
        <dbReference type="ARBA" id="ARBA00022679"/>
    </source>
</evidence>
<dbReference type="GO" id="GO:0005524">
    <property type="term" value="F:ATP binding"/>
    <property type="evidence" value="ECO:0007669"/>
    <property type="project" value="UniProtKB-KW"/>
</dbReference>
<dbReference type="GO" id="GO:0009398">
    <property type="term" value="P:FMN biosynthetic process"/>
    <property type="evidence" value="ECO:0007669"/>
    <property type="project" value="TreeGrafter"/>
</dbReference>
<dbReference type="PANTHER" id="PTHR22749:SF6">
    <property type="entry name" value="RIBOFLAVIN KINASE"/>
    <property type="match status" value="1"/>
</dbReference>
<keyword evidence="6" id="KW-0547">Nucleotide-binding</keyword>
<keyword evidence="3" id="KW-0285">Flavoprotein</keyword>
<organism evidence="9 10">
    <name type="scientific">Mesorhabditis belari</name>
    <dbReference type="NCBI Taxonomy" id="2138241"/>
    <lineage>
        <taxon>Eukaryota</taxon>
        <taxon>Metazoa</taxon>
        <taxon>Ecdysozoa</taxon>
        <taxon>Nematoda</taxon>
        <taxon>Chromadorea</taxon>
        <taxon>Rhabditida</taxon>
        <taxon>Rhabditina</taxon>
        <taxon>Rhabditomorpha</taxon>
        <taxon>Rhabditoidea</taxon>
        <taxon>Rhabditidae</taxon>
        <taxon>Mesorhabditinae</taxon>
        <taxon>Mesorhabditis</taxon>
    </lineage>
</organism>
<dbReference type="Pfam" id="PF01687">
    <property type="entry name" value="Flavokinase"/>
    <property type="match status" value="1"/>
</dbReference>
<dbReference type="InterPro" id="IPR015865">
    <property type="entry name" value="Riboflavin_kinase_bac/euk"/>
</dbReference>
<dbReference type="GO" id="GO:0008531">
    <property type="term" value="F:riboflavin kinase activity"/>
    <property type="evidence" value="ECO:0007669"/>
    <property type="project" value="UniProtKB-EC"/>
</dbReference>
<dbReference type="SMART" id="SM00904">
    <property type="entry name" value="Flavokinase"/>
    <property type="match status" value="1"/>
</dbReference>
<evidence type="ECO:0000256" key="2">
    <source>
        <dbReference type="ARBA" id="ARBA00012105"/>
    </source>
</evidence>
<dbReference type="Proteomes" id="UP000887575">
    <property type="component" value="Unassembled WGS sequence"/>
</dbReference>
<evidence type="ECO:0000259" key="8">
    <source>
        <dbReference type="SMART" id="SM00904"/>
    </source>
</evidence>
<evidence type="ECO:0000256" key="3">
    <source>
        <dbReference type="ARBA" id="ARBA00022630"/>
    </source>
</evidence>
<dbReference type="SUPFAM" id="SSF82114">
    <property type="entry name" value="Riboflavin kinase-like"/>
    <property type="match status" value="1"/>
</dbReference>
<evidence type="ECO:0000313" key="9">
    <source>
        <dbReference type="Proteomes" id="UP000887575"/>
    </source>
</evidence>
<reference evidence="10" key="1">
    <citation type="submission" date="2024-02" db="UniProtKB">
        <authorList>
            <consortium name="WormBaseParasite"/>
        </authorList>
    </citation>
    <scope>IDENTIFICATION</scope>
</reference>
<comment type="pathway">
    <text evidence="1">Cofactor biosynthesis; FMN biosynthesis; FMN from riboflavin (ATP route): step 1/1.</text>
</comment>
<keyword evidence="9" id="KW-1185">Reference proteome</keyword>
<evidence type="ECO:0000256" key="4">
    <source>
        <dbReference type="ARBA" id="ARBA00022643"/>
    </source>
</evidence>
<proteinExistence type="predicted"/>